<dbReference type="eggNOG" id="COG1396">
    <property type="taxonomic scope" value="Bacteria"/>
</dbReference>
<dbReference type="Proteomes" id="UP000007076">
    <property type="component" value="Chromosome"/>
</dbReference>
<dbReference type="SMART" id="SM00530">
    <property type="entry name" value="HTH_XRE"/>
    <property type="match status" value="1"/>
</dbReference>
<reference evidence="2 3" key="1">
    <citation type="journal article" date="2010" name="DNA Res.">
        <title>Genome sequence of Kitasatospora setae NBRC 14216T: an evolutionary snapshot of the family Streptomycetaceae.</title>
        <authorList>
            <person name="Ichikawa N."/>
            <person name="Oguchi A."/>
            <person name="Ikeda H."/>
            <person name="Ishikawa J."/>
            <person name="Kitani S."/>
            <person name="Watanabe Y."/>
            <person name="Nakamura S."/>
            <person name="Katano Y."/>
            <person name="Kishi E."/>
            <person name="Sasagawa M."/>
            <person name="Ankai A."/>
            <person name="Fukui S."/>
            <person name="Hashimoto Y."/>
            <person name="Kamata S."/>
            <person name="Otoguro M."/>
            <person name="Tanikawa S."/>
            <person name="Nihira T."/>
            <person name="Horinouchi S."/>
            <person name="Ohnishi Y."/>
            <person name="Hayakawa M."/>
            <person name="Kuzuyama T."/>
            <person name="Arisawa A."/>
            <person name="Nomoto F."/>
            <person name="Miura H."/>
            <person name="Takahashi Y."/>
            <person name="Fujita N."/>
        </authorList>
    </citation>
    <scope>NUCLEOTIDE SEQUENCE [LARGE SCALE GENOMIC DNA]</scope>
    <source>
        <strain evidence="3">ATCC 33774 / DSM 43861 / JCM 3304 / KCC A-0304 / NBRC 14216 / KM-6054</strain>
    </source>
</reference>
<name>E4N1V3_KITSK</name>
<feature type="domain" description="HTH cro/C1-type" evidence="1">
    <location>
        <begin position="21"/>
        <end position="74"/>
    </location>
</feature>
<evidence type="ECO:0000313" key="3">
    <source>
        <dbReference type="Proteomes" id="UP000007076"/>
    </source>
</evidence>
<dbReference type="InterPro" id="IPR043917">
    <property type="entry name" value="DUF5753"/>
</dbReference>
<dbReference type="Pfam" id="PF19054">
    <property type="entry name" value="DUF5753"/>
    <property type="match status" value="1"/>
</dbReference>
<dbReference type="CDD" id="cd00093">
    <property type="entry name" value="HTH_XRE"/>
    <property type="match status" value="1"/>
</dbReference>
<gene>
    <name evidence="2" type="ordered locus">KSE_63780</name>
</gene>
<proteinExistence type="predicted"/>
<accession>E4N1V3</accession>
<dbReference type="HOGENOM" id="CLU_055817_0_2_11"/>
<dbReference type="RefSeq" id="WP_014139433.1">
    <property type="nucleotide sequence ID" value="NC_016109.1"/>
</dbReference>
<organism evidence="2 3">
    <name type="scientific">Kitasatospora setae (strain ATCC 33774 / DSM 43861 / JCM 3304 / KCC A-0304 / NBRC 14216 / KM-6054)</name>
    <name type="common">Streptomyces setae</name>
    <dbReference type="NCBI Taxonomy" id="452652"/>
    <lineage>
        <taxon>Bacteria</taxon>
        <taxon>Bacillati</taxon>
        <taxon>Actinomycetota</taxon>
        <taxon>Actinomycetes</taxon>
        <taxon>Kitasatosporales</taxon>
        <taxon>Streptomycetaceae</taxon>
        <taxon>Kitasatospora</taxon>
    </lineage>
</organism>
<evidence type="ECO:0000313" key="2">
    <source>
        <dbReference type="EMBL" id="BAJ32137.1"/>
    </source>
</evidence>
<dbReference type="Pfam" id="PF13560">
    <property type="entry name" value="HTH_31"/>
    <property type="match status" value="1"/>
</dbReference>
<dbReference type="EMBL" id="AP010968">
    <property type="protein sequence ID" value="BAJ32137.1"/>
    <property type="molecule type" value="Genomic_DNA"/>
</dbReference>
<dbReference type="PATRIC" id="fig|452652.3.peg.6398"/>
<evidence type="ECO:0000259" key="1">
    <source>
        <dbReference type="PROSITE" id="PS50943"/>
    </source>
</evidence>
<dbReference type="STRING" id="452652.KSE_63780"/>
<sequence length="282" mass="30697">MPNPRDLDPAASMAALFGSELRRIRAEANLSQDALGEVLGYTGSLVGQIETAKRSPTQEFAERLDGALATGGLFGRLWPHVGRGPYPDYFRTYADLEPRASEIIGYGGFLIPGLAQTEGYMRAVFHAALPLAPEADIEAKVQARRARQEILSGPTRPVLWWLIDEAAIRRPVGGYAVMAGQLRHLAALVRSRVAVVQVLEQRCGAHAALEGALTLMSFADSSPDVAYIEGPHVGMLVESMEQVRKVRLTYDLARADALSPEASLALVDKVAEEHSREEDRRA</sequence>
<dbReference type="GO" id="GO:0003677">
    <property type="term" value="F:DNA binding"/>
    <property type="evidence" value="ECO:0007669"/>
    <property type="project" value="InterPro"/>
</dbReference>
<dbReference type="KEGG" id="ksk:KSE_63780"/>
<dbReference type="InterPro" id="IPR010982">
    <property type="entry name" value="Lambda_DNA-bd_dom_sf"/>
</dbReference>
<keyword evidence="3" id="KW-1185">Reference proteome</keyword>
<dbReference type="AlphaFoldDB" id="E4N1V3"/>
<protein>
    <submittedName>
        <fullName evidence="2">Putative transcriptional regulator</fullName>
    </submittedName>
</protein>
<dbReference type="InterPro" id="IPR001387">
    <property type="entry name" value="Cro/C1-type_HTH"/>
</dbReference>
<dbReference type="Gene3D" id="1.10.260.40">
    <property type="entry name" value="lambda repressor-like DNA-binding domains"/>
    <property type="match status" value="1"/>
</dbReference>
<dbReference type="PROSITE" id="PS50943">
    <property type="entry name" value="HTH_CROC1"/>
    <property type="match status" value="1"/>
</dbReference>
<dbReference type="SUPFAM" id="SSF47413">
    <property type="entry name" value="lambda repressor-like DNA-binding domains"/>
    <property type="match status" value="1"/>
</dbReference>